<dbReference type="RefSeq" id="WP_153385653.1">
    <property type="nucleotide sequence ID" value="NZ_VDFP01000014.1"/>
</dbReference>
<dbReference type="EMBL" id="VDFP01000014">
    <property type="protein sequence ID" value="MQS76257.1"/>
    <property type="molecule type" value="Genomic_DNA"/>
</dbReference>
<proteinExistence type="predicted"/>
<name>A0A5P0ZPS9_9LACO</name>
<organism evidence="1 2">
    <name type="scientific">Companilactobacillus halodurans</name>
    <dbReference type="NCBI Taxonomy" id="2584183"/>
    <lineage>
        <taxon>Bacteria</taxon>
        <taxon>Bacillati</taxon>
        <taxon>Bacillota</taxon>
        <taxon>Bacilli</taxon>
        <taxon>Lactobacillales</taxon>
        <taxon>Lactobacillaceae</taxon>
        <taxon>Companilactobacillus</taxon>
    </lineage>
</organism>
<dbReference type="Proteomes" id="UP000414364">
    <property type="component" value="Unassembled WGS sequence"/>
</dbReference>
<comment type="caution">
    <text evidence="1">The sequence shown here is derived from an EMBL/GenBank/DDBJ whole genome shotgun (WGS) entry which is preliminary data.</text>
</comment>
<reference evidence="1 2" key="1">
    <citation type="journal article" date="2019" name="Syst. Appl. Microbiol.">
        <title>Polyphasic characterization of two novel Lactobacillus spp. isolated from blown salami packages: Description of Lactobacillus halodurans sp. nov. and Lactobacillus salsicarnum sp. nov.</title>
        <authorList>
            <person name="Schuster J.A."/>
            <person name="Klingl A."/>
            <person name="Vogel R.F."/>
            <person name="Ehrmann M.A."/>
        </authorList>
    </citation>
    <scope>NUCLEOTIDE SEQUENCE [LARGE SCALE GENOMIC DNA]</scope>
    <source>
        <strain evidence="1 2">TMW 1.2172</strain>
    </source>
</reference>
<accession>A0A5P0ZPS9</accession>
<sequence length="404" mass="45709">MGISRFNSHFNDPKYVLNRDGKTITIQTAKQDLVLKIIKKYHENVYGKHMKGYYVEFGNDTYKFAYLTKRDKKSNLSKSQKKKSQSIAYSQMPDHIIDTQNSAKPITDDSLIGNFDFSTIIDYRRTDGNLAINQDGTYQMTLTQHSAQKLSDKTDSKVVMTTLVESGQVQSLYGKMYLTPQNLLTIDYYYHGQNQDRLLPKSVNLKVNSKATGNQISQAKLRIEEDSNQLYLYSSDYTVRVQDGQKNTKANLLTKSNNTQTDLKDAIKQTKAYYDSYKGNPISSNADLMQLVGAISDNHHQKVANIGVNFGELYGTNIQPSDYQGFSVSGSKQPLMQYLFLVSPSAYSENGPTVKTTKGKFLIYGSLDNKLFLLKQPDKDSTTVTWTLVKNFSLTVPKLKFSLN</sequence>
<evidence type="ECO:0000313" key="2">
    <source>
        <dbReference type="Proteomes" id="UP000414364"/>
    </source>
</evidence>
<protein>
    <submittedName>
        <fullName evidence="1">Uncharacterized protein</fullName>
    </submittedName>
</protein>
<gene>
    <name evidence="1" type="ORF">FHL06_07650</name>
</gene>
<evidence type="ECO:0000313" key="1">
    <source>
        <dbReference type="EMBL" id="MQS76257.1"/>
    </source>
</evidence>
<dbReference type="AlphaFoldDB" id="A0A5P0ZPS9"/>